<evidence type="ECO:0000313" key="1">
    <source>
        <dbReference type="EMBL" id="KAI3718337.1"/>
    </source>
</evidence>
<gene>
    <name evidence="1" type="ORF">L6452_19202</name>
</gene>
<proteinExistence type="predicted"/>
<sequence length="378" mass="43493">MIYLQQAWRTIEHVVQGDRKYFTIRIDNFTSILTFQRLRLLLDLPLPDSREGKTTFDSYPTDLEMFAGIRALGYVGSLSKMSDFRKSNLPPFYCQFFSVINKCLTSRHSGHDNTNIHTLRLFHAIIYDLHVDYAMAIWTELYEKVLSKIHSKKPKYVPCQSFYNLLFEKQSFDFEMPVPTALLAYADLNAPSVRKYRESMGLPEPETPTQDSEPFSRAESVRVQHTTGVVERESEQRENIERGSGVGQPSVLKGVGTQAQSAMHLAIPTSQPEIAIIPQLGTQEENLLAPILHSLKCLKYLSPTSEDFQRQTTEDEDFRGQRLQRTNLPLKYLSEIATFREDIRDSFIRGSEDNVRALKTFSLKMFTLKLSTSEQKNR</sequence>
<keyword evidence="2" id="KW-1185">Reference proteome</keyword>
<comment type="caution">
    <text evidence="1">The sequence shown here is derived from an EMBL/GenBank/DDBJ whole genome shotgun (WGS) entry which is preliminary data.</text>
</comment>
<accession>A0ACB9B7D5</accession>
<name>A0ACB9B7D5_ARCLA</name>
<dbReference type="Proteomes" id="UP001055879">
    <property type="component" value="Linkage Group LG06"/>
</dbReference>
<organism evidence="1 2">
    <name type="scientific">Arctium lappa</name>
    <name type="common">Greater burdock</name>
    <name type="synonym">Lappa major</name>
    <dbReference type="NCBI Taxonomy" id="4217"/>
    <lineage>
        <taxon>Eukaryota</taxon>
        <taxon>Viridiplantae</taxon>
        <taxon>Streptophyta</taxon>
        <taxon>Embryophyta</taxon>
        <taxon>Tracheophyta</taxon>
        <taxon>Spermatophyta</taxon>
        <taxon>Magnoliopsida</taxon>
        <taxon>eudicotyledons</taxon>
        <taxon>Gunneridae</taxon>
        <taxon>Pentapetalae</taxon>
        <taxon>asterids</taxon>
        <taxon>campanulids</taxon>
        <taxon>Asterales</taxon>
        <taxon>Asteraceae</taxon>
        <taxon>Carduoideae</taxon>
        <taxon>Cardueae</taxon>
        <taxon>Arctiinae</taxon>
        <taxon>Arctium</taxon>
    </lineage>
</organism>
<reference evidence="2" key="1">
    <citation type="journal article" date="2022" name="Mol. Ecol. Resour.">
        <title>The genomes of chicory, endive, great burdock and yacon provide insights into Asteraceae palaeo-polyploidization history and plant inulin production.</title>
        <authorList>
            <person name="Fan W."/>
            <person name="Wang S."/>
            <person name="Wang H."/>
            <person name="Wang A."/>
            <person name="Jiang F."/>
            <person name="Liu H."/>
            <person name="Zhao H."/>
            <person name="Xu D."/>
            <person name="Zhang Y."/>
        </authorList>
    </citation>
    <scope>NUCLEOTIDE SEQUENCE [LARGE SCALE GENOMIC DNA]</scope>
    <source>
        <strain evidence="2">cv. Niubang</strain>
    </source>
</reference>
<reference evidence="1 2" key="2">
    <citation type="journal article" date="2022" name="Mol. Ecol. Resour.">
        <title>The genomes of chicory, endive, great burdock and yacon provide insights into Asteraceae paleo-polyploidization history and plant inulin production.</title>
        <authorList>
            <person name="Fan W."/>
            <person name="Wang S."/>
            <person name="Wang H."/>
            <person name="Wang A."/>
            <person name="Jiang F."/>
            <person name="Liu H."/>
            <person name="Zhao H."/>
            <person name="Xu D."/>
            <person name="Zhang Y."/>
        </authorList>
    </citation>
    <scope>NUCLEOTIDE SEQUENCE [LARGE SCALE GENOMIC DNA]</scope>
    <source>
        <strain evidence="2">cv. Niubang</strain>
    </source>
</reference>
<protein>
    <submittedName>
        <fullName evidence="1">Uncharacterized protein</fullName>
    </submittedName>
</protein>
<evidence type="ECO:0000313" key="2">
    <source>
        <dbReference type="Proteomes" id="UP001055879"/>
    </source>
</evidence>
<dbReference type="EMBL" id="CM042052">
    <property type="protein sequence ID" value="KAI3718337.1"/>
    <property type="molecule type" value="Genomic_DNA"/>
</dbReference>